<dbReference type="Proteomes" id="UP000321051">
    <property type="component" value="Unassembled WGS sequence"/>
</dbReference>
<gene>
    <name evidence="2" type="ORF">MHA01_15120</name>
</gene>
<dbReference type="Pfam" id="PF00258">
    <property type="entry name" value="Flavodoxin_1"/>
    <property type="match status" value="1"/>
</dbReference>
<dbReference type="GO" id="GO:0010181">
    <property type="term" value="F:FMN binding"/>
    <property type="evidence" value="ECO:0007669"/>
    <property type="project" value="InterPro"/>
</dbReference>
<reference evidence="2 3" key="1">
    <citation type="submission" date="2019-07" db="EMBL/GenBank/DDBJ databases">
        <title>Whole genome shotgun sequence of Marinococcus halophilus NBRC 102359.</title>
        <authorList>
            <person name="Hosoyama A."/>
            <person name="Uohara A."/>
            <person name="Ohji S."/>
            <person name="Ichikawa N."/>
        </authorList>
    </citation>
    <scope>NUCLEOTIDE SEQUENCE [LARGE SCALE GENOMIC DNA]</scope>
    <source>
        <strain evidence="2 3">NBRC 102359</strain>
    </source>
</reference>
<name>A0A510Y862_MARHA</name>
<dbReference type="InterPro" id="IPR029039">
    <property type="entry name" value="Flavoprotein-like_sf"/>
</dbReference>
<sequence length="100" mass="11128">MVLTPRGGGLHYEVEDNYAEMGEIQLKGLQVALFGSCDFMYPKYGRALDLIEGRFQKHGAQIVAAPLKVEIDPREEEARAARKLVDALLQKKKVKTSAIP</sequence>
<dbReference type="AlphaFoldDB" id="A0A510Y862"/>
<feature type="domain" description="Flavodoxin-like" evidence="1">
    <location>
        <begin position="1"/>
        <end position="89"/>
    </location>
</feature>
<comment type="caution">
    <text evidence="2">The sequence shown here is derived from an EMBL/GenBank/DDBJ whole genome shotgun (WGS) entry which is preliminary data.</text>
</comment>
<dbReference type="SUPFAM" id="SSF52218">
    <property type="entry name" value="Flavoproteins"/>
    <property type="match status" value="1"/>
</dbReference>
<evidence type="ECO:0000259" key="1">
    <source>
        <dbReference type="PROSITE" id="PS50902"/>
    </source>
</evidence>
<dbReference type="GO" id="GO:0016651">
    <property type="term" value="F:oxidoreductase activity, acting on NAD(P)H"/>
    <property type="evidence" value="ECO:0007669"/>
    <property type="project" value="UniProtKB-ARBA"/>
</dbReference>
<dbReference type="STRING" id="1371.GCA_900166605_00887"/>
<keyword evidence="3" id="KW-1185">Reference proteome</keyword>
<protein>
    <recommendedName>
        <fullName evidence="1">Flavodoxin-like domain-containing protein</fullName>
    </recommendedName>
</protein>
<dbReference type="EMBL" id="BJUN01000007">
    <property type="protein sequence ID" value="GEK58607.1"/>
    <property type="molecule type" value="Genomic_DNA"/>
</dbReference>
<dbReference type="InterPro" id="IPR008254">
    <property type="entry name" value="Flavodoxin/NO_synth"/>
</dbReference>
<proteinExistence type="predicted"/>
<evidence type="ECO:0000313" key="2">
    <source>
        <dbReference type="EMBL" id="GEK58607.1"/>
    </source>
</evidence>
<dbReference type="PROSITE" id="PS50902">
    <property type="entry name" value="FLAVODOXIN_LIKE"/>
    <property type="match status" value="1"/>
</dbReference>
<dbReference type="Gene3D" id="3.40.50.360">
    <property type="match status" value="1"/>
</dbReference>
<accession>A0A510Y862</accession>
<evidence type="ECO:0000313" key="3">
    <source>
        <dbReference type="Proteomes" id="UP000321051"/>
    </source>
</evidence>
<organism evidence="2 3">
    <name type="scientific">Marinococcus halophilus</name>
    <dbReference type="NCBI Taxonomy" id="1371"/>
    <lineage>
        <taxon>Bacteria</taxon>
        <taxon>Bacillati</taxon>
        <taxon>Bacillota</taxon>
        <taxon>Bacilli</taxon>
        <taxon>Bacillales</taxon>
        <taxon>Bacillaceae</taxon>
        <taxon>Marinococcus</taxon>
    </lineage>
</organism>